<gene>
    <name evidence="2" type="ORF">HC175_00835</name>
</gene>
<dbReference type="InterPro" id="IPR012505">
    <property type="entry name" value="YbbR"/>
</dbReference>
<comment type="caution">
    <text evidence="2">The sequence shown here is derived from an EMBL/GenBank/DDBJ whole genome shotgun (WGS) entry which is preliminary data.</text>
</comment>
<dbReference type="PANTHER" id="PTHR37804">
    <property type="entry name" value="CDAA REGULATORY PROTEIN CDAR"/>
    <property type="match status" value="1"/>
</dbReference>
<dbReference type="EMBL" id="JAAVJR010000001">
    <property type="protein sequence ID" value="NJW51457.1"/>
    <property type="molecule type" value="Genomic_DNA"/>
</dbReference>
<dbReference type="Pfam" id="PF07949">
    <property type="entry name" value="YbbR"/>
    <property type="match status" value="1"/>
</dbReference>
<dbReference type="Gene3D" id="2.170.120.40">
    <property type="entry name" value="YbbR-like domain"/>
    <property type="match status" value="1"/>
</dbReference>
<keyword evidence="1" id="KW-0812">Transmembrane</keyword>
<proteinExistence type="predicted"/>
<keyword evidence="1" id="KW-0472">Membrane</keyword>
<reference evidence="2 3" key="1">
    <citation type="submission" date="2020-03" db="EMBL/GenBank/DDBJ databases">
        <title>Salinimicrobium sp. nov, isolated from SCS.</title>
        <authorList>
            <person name="Cao W.R."/>
        </authorList>
    </citation>
    <scope>NUCLEOTIDE SEQUENCE [LARGE SCALE GENOMIC DNA]</scope>
    <source>
        <strain evidence="3">J15B91</strain>
    </source>
</reference>
<sequence length="319" mass="36763">MLKRIKSGTRTRFKKTDFNSFLFFLLFAIVIWVFVQFSKQYNEILQIPVVYINVPPDKLLKEDNPTTVELRMQENGFRIAWFSLFPPTLEINVTNADEENGRLVYLFDEHRAEILNQLNIDFEDSNFIREGVVIGFEQKQEKKLPVIPRIDIEFAAGYSAIEDLRFTPDSVRVSGPDNILDTLAALYTTAVSLTKVKNDISGTVQLDTSQLPNVSFYQNKIKYSLDVEKFTEGKVQVPIELTNVPAGLNVVIFPKETVLFFQVNLKDFSKVTASDFRVVANFKSVKENQDFIIPEVVQKPEFTSNIRLNEKRIQFIIKK</sequence>
<name>A0ABX1CUP1_9FLAO</name>
<feature type="transmembrane region" description="Helical" evidence="1">
    <location>
        <begin position="21"/>
        <end position="38"/>
    </location>
</feature>
<keyword evidence="3" id="KW-1185">Reference proteome</keyword>
<protein>
    <submittedName>
        <fullName evidence="2">YbbR-like domain-containing protein</fullName>
    </submittedName>
</protein>
<accession>A0ABX1CUP1</accession>
<dbReference type="PANTHER" id="PTHR37804:SF1">
    <property type="entry name" value="CDAA REGULATORY PROTEIN CDAR"/>
    <property type="match status" value="1"/>
</dbReference>
<keyword evidence="1" id="KW-1133">Transmembrane helix</keyword>
<dbReference type="Proteomes" id="UP000703674">
    <property type="component" value="Unassembled WGS sequence"/>
</dbReference>
<evidence type="ECO:0000313" key="3">
    <source>
        <dbReference type="Proteomes" id="UP000703674"/>
    </source>
</evidence>
<evidence type="ECO:0000256" key="1">
    <source>
        <dbReference type="SAM" id="Phobius"/>
    </source>
</evidence>
<organism evidence="2 3">
    <name type="scientific">Salinimicrobium oceani</name>
    <dbReference type="NCBI Taxonomy" id="2722702"/>
    <lineage>
        <taxon>Bacteria</taxon>
        <taxon>Pseudomonadati</taxon>
        <taxon>Bacteroidota</taxon>
        <taxon>Flavobacteriia</taxon>
        <taxon>Flavobacteriales</taxon>
        <taxon>Flavobacteriaceae</taxon>
        <taxon>Salinimicrobium</taxon>
    </lineage>
</organism>
<dbReference type="InterPro" id="IPR053154">
    <property type="entry name" value="c-di-AMP_regulator"/>
</dbReference>
<evidence type="ECO:0000313" key="2">
    <source>
        <dbReference type="EMBL" id="NJW51457.1"/>
    </source>
</evidence>
<dbReference type="RefSeq" id="WP_168136624.1">
    <property type="nucleotide sequence ID" value="NZ_JAAVJR010000001.1"/>
</dbReference>